<gene>
    <name evidence="1" type="ORF">SAMN06269185_3314</name>
</gene>
<reference evidence="1 2" key="1">
    <citation type="submission" date="2017-09" db="EMBL/GenBank/DDBJ databases">
        <authorList>
            <person name="Ehlers B."/>
            <person name="Leendertz F.H."/>
        </authorList>
    </citation>
    <scope>NUCLEOTIDE SEQUENCE [LARGE SCALE GENOMIC DNA]</scope>
    <source>
        <strain evidence="1 2">DSM 27208</strain>
    </source>
</reference>
<accession>A0A285PAI8</accession>
<dbReference type="Proteomes" id="UP000219453">
    <property type="component" value="Unassembled WGS sequence"/>
</dbReference>
<dbReference type="RefSeq" id="WP_097010185.1">
    <property type="nucleotide sequence ID" value="NZ_OBEJ01000009.1"/>
</dbReference>
<dbReference type="AlphaFoldDB" id="A0A285PAI8"/>
<organism evidence="1 2">
    <name type="scientific">Natronoarchaeum philippinense</name>
    <dbReference type="NCBI Taxonomy" id="558529"/>
    <lineage>
        <taxon>Archaea</taxon>
        <taxon>Methanobacteriati</taxon>
        <taxon>Methanobacteriota</taxon>
        <taxon>Stenosarchaea group</taxon>
        <taxon>Halobacteria</taxon>
        <taxon>Halobacteriales</taxon>
        <taxon>Natronoarchaeaceae</taxon>
    </lineage>
</organism>
<sequence length="79" mass="8628">MSAEDFLLEAAAEDGVSVGREDDQLVVRCTDHTEERIDTEVVHDLAHEHGMIVERTVSDFDAGAVDVVIPIHRGEADGE</sequence>
<evidence type="ECO:0000313" key="2">
    <source>
        <dbReference type="Proteomes" id="UP000219453"/>
    </source>
</evidence>
<evidence type="ECO:0000313" key="1">
    <source>
        <dbReference type="EMBL" id="SNZ18267.1"/>
    </source>
</evidence>
<proteinExistence type="predicted"/>
<protein>
    <submittedName>
        <fullName evidence="1">Uncharacterized protein</fullName>
    </submittedName>
</protein>
<dbReference type="EMBL" id="OBEJ01000009">
    <property type="protein sequence ID" value="SNZ18267.1"/>
    <property type="molecule type" value="Genomic_DNA"/>
</dbReference>
<name>A0A285PAI8_NATPI</name>
<keyword evidence="2" id="KW-1185">Reference proteome</keyword>